<dbReference type="GO" id="GO:0016787">
    <property type="term" value="F:hydrolase activity"/>
    <property type="evidence" value="ECO:0007669"/>
    <property type="project" value="UniProtKB-UniRule"/>
</dbReference>
<name>A0A0M2UUQ3_9BACT</name>
<dbReference type="PANTHER" id="PTHR14226">
    <property type="entry name" value="NEUROPATHY TARGET ESTERASE/SWISS CHEESE D.MELANOGASTER"/>
    <property type="match status" value="1"/>
</dbReference>
<comment type="caution">
    <text evidence="7">The sequence shown here is derived from an EMBL/GenBank/DDBJ whole genome shotgun (WGS) entry which is preliminary data.</text>
</comment>
<proteinExistence type="predicted"/>
<sequence length="511" mass="57490">MNKTNLDRVNSPINNIVERRNIMNHWRTTLGKMSRPIRISASILIAIFLISGCMHYPVNKPLATVDPNSGYRGKFMGQPENSDEMMVFLAFSGGGTRAAAFSYGVLEELRNTAVTINGKKRMLLHEVDGISGVSGGSFTAAYYGLFGDRIFEDFEQKFLKRNVQGGLTRRFLIRPDNWVRLFSPFFARSDIAAEYYDKILFEKKTFQDMAARKGQSPMVFINATDMVTGIRVAFHQDAFDIICSDLSGYPVARAVTASSAVPVVLTPITLRNYSNDCGFKLPEEAERVRKEHDITSRSFHQVSNVDVYQDVAKHKYIHLVDGGVSDNLGLRAALDRILVMGSFWNTLKYLKLENTHKVVIIVVNAETEVSSQWSLFGRAPTISAMFGAYSSVSVTRYNYETVMLARESFRRWAEEVQKSRCGDGPISTEPGGCGDIKFYLVEVKFDALRDEAERHYFKGMPHRSNCLTSRSTTCVTPPIGYSQNQRNSSSFWRSYNKGVRLARTKASAQTP</sequence>
<gene>
    <name evidence="7" type="ORF">BROFUL_01949</name>
</gene>
<evidence type="ECO:0000313" key="7">
    <source>
        <dbReference type="EMBL" id="KKO19350.1"/>
    </source>
</evidence>
<accession>A0A0M2UUQ3</accession>
<keyword evidence="5" id="KW-1133">Transmembrane helix</keyword>
<comment type="caution">
    <text evidence="4">Lacks conserved residue(s) required for the propagation of feature annotation.</text>
</comment>
<dbReference type="InterPro" id="IPR016035">
    <property type="entry name" value="Acyl_Trfase/lysoPLipase"/>
</dbReference>
<evidence type="ECO:0000256" key="5">
    <source>
        <dbReference type="SAM" id="Phobius"/>
    </source>
</evidence>
<feature type="transmembrane region" description="Helical" evidence="5">
    <location>
        <begin position="37"/>
        <end position="58"/>
    </location>
</feature>
<feature type="short sequence motif" description="GXSXG" evidence="4">
    <location>
        <begin position="132"/>
        <end position="136"/>
    </location>
</feature>
<feature type="active site" description="Proton acceptor" evidence="4">
    <location>
        <position position="321"/>
    </location>
</feature>
<keyword evidence="5" id="KW-0812">Transmembrane</keyword>
<dbReference type="Gene3D" id="3.40.1090.10">
    <property type="entry name" value="Cytosolic phospholipase A2 catalytic domain"/>
    <property type="match status" value="2"/>
</dbReference>
<dbReference type="PROSITE" id="PS51635">
    <property type="entry name" value="PNPLA"/>
    <property type="match status" value="1"/>
</dbReference>
<dbReference type="EMBL" id="LAQJ01000199">
    <property type="protein sequence ID" value="KKO19350.1"/>
    <property type="molecule type" value="Genomic_DNA"/>
</dbReference>
<organism evidence="7 8">
    <name type="scientific">Candidatus Brocadia fulgida</name>
    <dbReference type="NCBI Taxonomy" id="380242"/>
    <lineage>
        <taxon>Bacteria</taxon>
        <taxon>Pseudomonadati</taxon>
        <taxon>Planctomycetota</taxon>
        <taxon>Candidatus Brocadiia</taxon>
        <taxon>Candidatus Brocadiales</taxon>
        <taxon>Candidatus Brocadiaceae</taxon>
        <taxon>Candidatus Brocadia</taxon>
    </lineage>
</organism>
<evidence type="ECO:0000256" key="2">
    <source>
        <dbReference type="ARBA" id="ARBA00022963"/>
    </source>
</evidence>
<evidence type="ECO:0000313" key="8">
    <source>
        <dbReference type="Proteomes" id="UP000034954"/>
    </source>
</evidence>
<dbReference type="Pfam" id="PF01734">
    <property type="entry name" value="Patatin"/>
    <property type="match status" value="1"/>
</dbReference>
<evidence type="ECO:0000256" key="3">
    <source>
        <dbReference type="ARBA" id="ARBA00023098"/>
    </source>
</evidence>
<feature type="domain" description="PNPLA" evidence="6">
    <location>
        <begin position="89"/>
        <end position="334"/>
    </location>
</feature>
<evidence type="ECO:0000256" key="4">
    <source>
        <dbReference type="PROSITE-ProRule" id="PRU01161"/>
    </source>
</evidence>
<dbReference type="AlphaFoldDB" id="A0A0M2UUQ3"/>
<feature type="active site" description="Nucleophile" evidence="4">
    <location>
        <position position="134"/>
    </location>
</feature>
<protein>
    <submittedName>
        <fullName evidence="7">Patatin</fullName>
    </submittedName>
</protein>
<keyword evidence="2 4" id="KW-0442">Lipid degradation</keyword>
<feature type="short sequence motif" description="DGA/G" evidence="4">
    <location>
        <begin position="321"/>
        <end position="323"/>
    </location>
</feature>
<evidence type="ECO:0000259" key="6">
    <source>
        <dbReference type="PROSITE" id="PS51635"/>
    </source>
</evidence>
<dbReference type="InterPro" id="IPR002641">
    <property type="entry name" value="PNPLA_dom"/>
</dbReference>
<keyword evidence="1 4" id="KW-0378">Hydrolase</keyword>
<dbReference type="PANTHER" id="PTHR14226:SF78">
    <property type="entry name" value="SLR0060 PROTEIN"/>
    <property type="match status" value="1"/>
</dbReference>
<dbReference type="GO" id="GO:0016042">
    <property type="term" value="P:lipid catabolic process"/>
    <property type="evidence" value="ECO:0007669"/>
    <property type="project" value="UniProtKB-UniRule"/>
</dbReference>
<keyword evidence="8" id="KW-1185">Reference proteome</keyword>
<evidence type="ECO:0000256" key="1">
    <source>
        <dbReference type="ARBA" id="ARBA00022801"/>
    </source>
</evidence>
<reference evidence="7 8" key="1">
    <citation type="journal article" date="2013" name="BMC Microbiol.">
        <title>Identification of the type II cytochrome c maturation pathway in anammox bacteria by comparative genomics.</title>
        <authorList>
            <person name="Ferousi C."/>
            <person name="Speth D.R."/>
            <person name="Reimann J."/>
            <person name="Op den Camp H.J."/>
            <person name="Allen J.W."/>
            <person name="Keltjens J.T."/>
            <person name="Jetten M.S."/>
        </authorList>
    </citation>
    <scope>NUCLEOTIDE SEQUENCE [LARGE SCALE GENOMIC DNA]</scope>
    <source>
        <strain evidence="7">RU1</strain>
    </source>
</reference>
<dbReference type="Proteomes" id="UP000034954">
    <property type="component" value="Unassembled WGS sequence"/>
</dbReference>
<dbReference type="SUPFAM" id="SSF52151">
    <property type="entry name" value="FabD/lysophospholipase-like"/>
    <property type="match status" value="1"/>
</dbReference>
<dbReference type="InterPro" id="IPR050301">
    <property type="entry name" value="NTE"/>
</dbReference>
<keyword evidence="5" id="KW-0472">Membrane</keyword>
<keyword evidence="3 4" id="KW-0443">Lipid metabolism</keyword>
<dbReference type="PATRIC" id="fig|380242.3.peg.2427"/>